<evidence type="ECO:0000313" key="1">
    <source>
        <dbReference type="EMBL" id="GBN54118.1"/>
    </source>
</evidence>
<accession>A0A4Y2PQC0</accession>
<organism evidence="1 2">
    <name type="scientific">Araneus ventricosus</name>
    <name type="common">Orbweaver spider</name>
    <name type="synonym">Epeira ventricosa</name>
    <dbReference type="NCBI Taxonomy" id="182803"/>
    <lineage>
        <taxon>Eukaryota</taxon>
        <taxon>Metazoa</taxon>
        <taxon>Ecdysozoa</taxon>
        <taxon>Arthropoda</taxon>
        <taxon>Chelicerata</taxon>
        <taxon>Arachnida</taxon>
        <taxon>Araneae</taxon>
        <taxon>Araneomorphae</taxon>
        <taxon>Entelegynae</taxon>
        <taxon>Araneoidea</taxon>
        <taxon>Araneidae</taxon>
        <taxon>Araneus</taxon>
    </lineage>
</organism>
<keyword evidence="2" id="KW-1185">Reference proteome</keyword>
<dbReference type="EMBL" id="BGPR01295073">
    <property type="protein sequence ID" value="GBN54118.1"/>
    <property type="molecule type" value="Genomic_DNA"/>
</dbReference>
<dbReference type="Proteomes" id="UP000499080">
    <property type="component" value="Unassembled WGS sequence"/>
</dbReference>
<reference evidence="1 2" key="1">
    <citation type="journal article" date="2019" name="Sci. Rep.">
        <title>Orb-weaving spider Araneus ventricosus genome elucidates the spidroin gene catalogue.</title>
        <authorList>
            <person name="Kono N."/>
            <person name="Nakamura H."/>
            <person name="Ohtoshi R."/>
            <person name="Moran D.A.P."/>
            <person name="Shinohara A."/>
            <person name="Yoshida Y."/>
            <person name="Fujiwara M."/>
            <person name="Mori M."/>
            <person name="Tomita M."/>
            <person name="Arakawa K."/>
        </authorList>
    </citation>
    <scope>NUCLEOTIDE SEQUENCE [LARGE SCALE GENOMIC DNA]</scope>
</reference>
<comment type="caution">
    <text evidence="1">The sequence shown here is derived from an EMBL/GenBank/DDBJ whole genome shotgun (WGS) entry which is preliminary data.</text>
</comment>
<gene>
    <name evidence="1" type="ORF">AVEN_78824_1</name>
</gene>
<name>A0A4Y2PQC0_ARAVE</name>
<protein>
    <submittedName>
        <fullName evidence="1">Uncharacterized protein</fullName>
    </submittedName>
</protein>
<proteinExistence type="predicted"/>
<evidence type="ECO:0000313" key="2">
    <source>
        <dbReference type="Proteomes" id="UP000499080"/>
    </source>
</evidence>
<sequence>MVAIYLVGSFGGLVVRRQARSRRVPSSKPDSTEDLSCIWSVPRYVIRRRSSILPLVWCGSLERGCQPRCRPRHLTAVQNYDIRRKIALVLLKMGR</sequence>
<dbReference type="AlphaFoldDB" id="A0A4Y2PQC0"/>